<dbReference type="Gene3D" id="3.60.40.10">
    <property type="entry name" value="PPM-type phosphatase domain"/>
    <property type="match status" value="1"/>
</dbReference>
<dbReference type="PANTHER" id="PTHR47992">
    <property type="entry name" value="PROTEIN PHOSPHATASE"/>
    <property type="match status" value="1"/>
</dbReference>
<dbReference type="AlphaFoldDB" id="A0AAD3T0K3"/>
<dbReference type="GO" id="GO:0004722">
    <property type="term" value="F:protein serine/threonine phosphatase activity"/>
    <property type="evidence" value="ECO:0007669"/>
    <property type="project" value="InterPro"/>
</dbReference>
<sequence length="300" mass="34230">MPSQLNVRCCIIYSVQRYGHVFAEICNGMSRLWQFPCFDKLFVVRICDALELRFLLGDDGADGKVSMMAKKPPWMTPISHGYHVEGQTFRIDQSSSLKSDTIVVQGEQIEHLELWFYGVSDARIDQRIARYMQSHLFNRKPNETRRKSKEMIRRAYLSAQAEFREMAKADDKLNISSASILVVNGEKLVIANMGDYRAVVCRDGVAHQLRHNYAGKRHWSRSPYLPQLTNAHSGVIRRMPKLRIRARSSTKEASTGSSKSSELIAAAERVDSETNFIILSSNGVWEVTKNQEAINHQAHR</sequence>
<accession>A0AAD3T0K3</accession>
<reference evidence="2" key="1">
    <citation type="submission" date="2023-05" db="EMBL/GenBank/DDBJ databases">
        <title>Nepenthes gracilis genome sequencing.</title>
        <authorList>
            <person name="Fukushima K."/>
        </authorList>
    </citation>
    <scope>NUCLEOTIDE SEQUENCE</scope>
    <source>
        <strain evidence="2">SING2019-196</strain>
    </source>
</reference>
<dbReference type="InterPro" id="IPR015655">
    <property type="entry name" value="PP2C"/>
</dbReference>
<dbReference type="Proteomes" id="UP001279734">
    <property type="component" value="Unassembled WGS sequence"/>
</dbReference>
<dbReference type="InterPro" id="IPR001932">
    <property type="entry name" value="PPM-type_phosphatase-like_dom"/>
</dbReference>
<evidence type="ECO:0000259" key="1">
    <source>
        <dbReference type="PROSITE" id="PS51746"/>
    </source>
</evidence>
<proteinExistence type="predicted"/>
<dbReference type="PROSITE" id="PS51746">
    <property type="entry name" value="PPM_2"/>
    <property type="match status" value="1"/>
</dbReference>
<feature type="domain" description="PPM-type phosphatase" evidence="1">
    <location>
        <begin position="94"/>
        <end position="300"/>
    </location>
</feature>
<dbReference type="SUPFAM" id="SSF81606">
    <property type="entry name" value="PP2C-like"/>
    <property type="match status" value="1"/>
</dbReference>
<organism evidence="2 3">
    <name type="scientific">Nepenthes gracilis</name>
    <name type="common">Slender pitcher plant</name>
    <dbReference type="NCBI Taxonomy" id="150966"/>
    <lineage>
        <taxon>Eukaryota</taxon>
        <taxon>Viridiplantae</taxon>
        <taxon>Streptophyta</taxon>
        <taxon>Embryophyta</taxon>
        <taxon>Tracheophyta</taxon>
        <taxon>Spermatophyta</taxon>
        <taxon>Magnoliopsida</taxon>
        <taxon>eudicotyledons</taxon>
        <taxon>Gunneridae</taxon>
        <taxon>Pentapetalae</taxon>
        <taxon>Caryophyllales</taxon>
        <taxon>Nepenthaceae</taxon>
        <taxon>Nepenthes</taxon>
    </lineage>
</organism>
<evidence type="ECO:0000313" key="2">
    <source>
        <dbReference type="EMBL" id="GMH19892.1"/>
    </source>
</evidence>
<dbReference type="InterPro" id="IPR036457">
    <property type="entry name" value="PPM-type-like_dom_sf"/>
</dbReference>
<gene>
    <name evidence="2" type="ORF">Nepgr_021733</name>
</gene>
<comment type="caution">
    <text evidence="2">The sequence shown here is derived from an EMBL/GenBank/DDBJ whole genome shotgun (WGS) entry which is preliminary data.</text>
</comment>
<dbReference type="EMBL" id="BSYO01000021">
    <property type="protein sequence ID" value="GMH19892.1"/>
    <property type="molecule type" value="Genomic_DNA"/>
</dbReference>
<dbReference type="SMART" id="SM00332">
    <property type="entry name" value="PP2Cc"/>
    <property type="match status" value="1"/>
</dbReference>
<dbReference type="Pfam" id="PF00481">
    <property type="entry name" value="PP2C"/>
    <property type="match status" value="1"/>
</dbReference>
<evidence type="ECO:0000313" key="3">
    <source>
        <dbReference type="Proteomes" id="UP001279734"/>
    </source>
</evidence>
<name>A0AAD3T0K3_NEPGR</name>
<keyword evidence="3" id="KW-1185">Reference proteome</keyword>
<protein>
    <recommendedName>
        <fullName evidence="1">PPM-type phosphatase domain-containing protein</fullName>
    </recommendedName>
</protein>